<evidence type="ECO:0000313" key="2">
    <source>
        <dbReference type="Proteomes" id="UP000198902"/>
    </source>
</evidence>
<dbReference type="EMBL" id="CSTE01000001">
    <property type="protein sequence ID" value="CQR48970.1"/>
    <property type="molecule type" value="Genomic_DNA"/>
</dbReference>
<accession>A0A0D6JMY8</accession>
<protein>
    <submittedName>
        <fullName evidence="1">Uncharacterized protein</fullName>
    </submittedName>
</protein>
<proteinExistence type="predicted"/>
<keyword evidence="2" id="KW-1185">Reference proteome</keyword>
<dbReference type="Proteomes" id="UP000198902">
    <property type="component" value="Unassembled WGS sequence"/>
</dbReference>
<organism evidence="1 2">
    <name type="scientific">Haloferax massiliensis</name>
    <dbReference type="NCBI Taxonomy" id="1476858"/>
    <lineage>
        <taxon>Archaea</taxon>
        <taxon>Methanobacteriati</taxon>
        <taxon>Methanobacteriota</taxon>
        <taxon>Stenosarchaea group</taxon>
        <taxon>Halobacteria</taxon>
        <taxon>Halobacteriales</taxon>
        <taxon>Haloferacaceae</taxon>
        <taxon>Haloferax</taxon>
    </lineage>
</organism>
<gene>
    <name evidence="1" type="ORF">BN996_00421</name>
</gene>
<sequence>MSDECFRLNLGEQTGVDEVVLGFRKDGAFYELLTVSPPIEAEVRCLLNEIARHEN</sequence>
<dbReference type="AlphaFoldDB" id="A0A0D6JMY8"/>
<reference evidence="2" key="1">
    <citation type="submission" date="2015-03" db="EMBL/GenBank/DDBJ databases">
        <authorList>
            <person name="Urmite Genomes"/>
        </authorList>
    </citation>
    <scope>NUCLEOTIDE SEQUENCE [LARGE SCALE GENOMIC DNA]</scope>
    <source>
        <strain evidence="2">Arc-Hr</strain>
    </source>
</reference>
<name>A0A0D6JMY8_9EURY</name>
<evidence type="ECO:0000313" key="1">
    <source>
        <dbReference type="EMBL" id="CQR48970.1"/>
    </source>
</evidence>